<organism evidence="1 2">
    <name type="scientific">Flagellimonas okinawensis</name>
    <dbReference type="NCBI Taxonomy" id="3031324"/>
    <lineage>
        <taxon>Bacteria</taxon>
        <taxon>Pseudomonadati</taxon>
        <taxon>Bacteroidota</taxon>
        <taxon>Flavobacteriia</taxon>
        <taxon>Flavobacteriales</taxon>
        <taxon>Flavobacteriaceae</taxon>
        <taxon>Flagellimonas</taxon>
    </lineage>
</organism>
<sequence>MTTLLINVKGTISSYIEFYHTEDAEKRKRENRVFSSLEFAENKAVSTFLSYTGLDTGFGFFAPNVASEYLTEFTLFSTDSTLIETTYFPKMHQKESVSRIRTAYSMFEKYMESDPDSLEIKRCDIFLKGLASKVLLENERAEFVNAKVQLYHYPTLEQLKSNKTMAPIYVLLKSKNYTRDELWENYK</sequence>
<evidence type="ECO:0000313" key="1">
    <source>
        <dbReference type="EMBL" id="MDF0705900.1"/>
    </source>
</evidence>
<dbReference type="RefSeq" id="WP_275648013.1">
    <property type="nucleotide sequence ID" value="NZ_JARFVA010000001.1"/>
</dbReference>
<name>A0ABT5XJ34_9FLAO</name>
<comment type="caution">
    <text evidence="1">The sequence shown here is derived from an EMBL/GenBank/DDBJ whole genome shotgun (WGS) entry which is preliminary data.</text>
</comment>
<evidence type="ECO:0000313" key="2">
    <source>
        <dbReference type="Proteomes" id="UP001217083"/>
    </source>
</evidence>
<dbReference type="Proteomes" id="UP001217083">
    <property type="component" value="Unassembled WGS sequence"/>
</dbReference>
<gene>
    <name evidence="1" type="ORF">PY091_01650</name>
</gene>
<reference evidence="1 2" key="1">
    <citation type="submission" date="2023-03" db="EMBL/GenBank/DDBJ databases">
        <title>Muricauda XX sp. nov. and Muricauda XXX sp. nov., two novel species isolated from Okinawa Trough.</title>
        <authorList>
            <person name="Cao W."/>
            <person name="Deng X."/>
        </authorList>
    </citation>
    <scope>NUCLEOTIDE SEQUENCE [LARGE SCALE GENOMIC DNA]</scope>
    <source>
        <strain evidence="1 2">81s02</strain>
    </source>
</reference>
<accession>A0ABT5XJ34</accession>
<proteinExistence type="predicted"/>
<protein>
    <submittedName>
        <fullName evidence="1">Uncharacterized protein</fullName>
    </submittedName>
</protein>
<dbReference type="EMBL" id="JARFVA010000001">
    <property type="protein sequence ID" value="MDF0705900.1"/>
    <property type="molecule type" value="Genomic_DNA"/>
</dbReference>
<keyword evidence="2" id="KW-1185">Reference proteome</keyword>